<reference evidence="1 2" key="1">
    <citation type="journal article" date="2014" name="Int. J. Syst. Evol. Microbiol.">
        <title>Phylogenomics and the dynamic genome evolution of the genus Streptococcus.</title>
        <authorList>
            <consortium name="The Broad Institute Genome Sequencing Platform"/>
            <person name="Richards V.P."/>
            <person name="Palmer S.R."/>
            <person name="Pavinski Bitar P.D."/>
            <person name="Qin X."/>
            <person name="Weinstock G.M."/>
            <person name="Highlander S.K."/>
            <person name="Town C.D."/>
            <person name="Burne R.A."/>
            <person name="Stanhope M.J."/>
        </authorList>
    </citation>
    <scope>NUCLEOTIDE SEQUENCE [LARGE SCALE GENOMIC DNA]</scope>
    <source>
        <strain evidence="1 2">LQ 940-04</strain>
    </source>
</reference>
<dbReference type="AlphaFoldDB" id="G5K790"/>
<protein>
    <submittedName>
        <fullName evidence="1">Uncharacterized protein</fullName>
    </submittedName>
</protein>
<name>G5K790_9STRE</name>
<evidence type="ECO:0000313" key="2">
    <source>
        <dbReference type="Proteomes" id="UP000003217"/>
    </source>
</evidence>
<dbReference type="Proteomes" id="UP000003217">
    <property type="component" value="Unassembled WGS sequence"/>
</dbReference>
<sequence>MRFKETRHNLIFFAYGFIILSKKRRLVMASKEQSGIRKAF</sequence>
<evidence type="ECO:0000313" key="1">
    <source>
        <dbReference type="EMBL" id="EHI65586.1"/>
    </source>
</evidence>
<organism evidence="1 2">
    <name type="scientific">Streptococcus pseudoporcinus LQ 940-04</name>
    <dbReference type="NCBI Taxonomy" id="875093"/>
    <lineage>
        <taxon>Bacteria</taxon>
        <taxon>Bacillati</taxon>
        <taxon>Bacillota</taxon>
        <taxon>Bacilli</taxon>
        <taxon>Lactobacillales</taxon>
        <taxon>Streptococcaceae</taxon>
        <taxon>Streptococcus</taxon>
    </lineage>
</organism>
<comment type="caution">
    <text evidence="1">The sequence shown here is derived from an EMBL/GenBank/DDBJ whole genome shotgun (WGS) entry which is preliminary data.</text>
</comment>
<accession>G5K790</accession>
<dbReference type="EMBL" id="AEUY02000005">
    <property type="protein sequence ID" value="EHI65586.1"/>
    <property type="molecule type" value="Genomic_DNA"/>
</dbReference>
<proteinExistence type="predicted"/>
<gene>
    <name evidence="1" type="ORF">STRPS_1096</name>
</gene>
<keyword evidence="2" id="KW-1185">Reference proteome</keyword>